<dbReference type="GO" id="GO:0016491">
    <property type="term" value="F:oxidoreductase activity"/>
    <property type="evidence" value="ECO:0007669"/>
    <property type="project" value="UniProtKB-KW"/>
</dbReference>
<gene>
    <name evidence="4" type="ORF">JMJ35_006170</name>
</gene>
<dbReference type="EMBL" id="JAFEKC020000013">
    <property type="protein sequence ID" value="KAK0511597.1"/>
    <property type="molecule type" value="Genomic_DNA"/>
</dbReference>
<evidence type="ECO:0000256" key="2">
    <source>
        <dbReference type="ARBA" id="ARBA00022857"/>
    </source>
</evidence>
<keyword evidence="2" id="KW-0521">NADP</keyword>
<dbReference type="InterPro" id="IPR036291">
    <property type="entry name" value="NAD(P)-bd_dom_sf"/>
</dbReference>
<dbReference type="Proteomes" id="UP001166286">
    <property type="component" value="Unassembled WGS sequence"/>
</dbReference>
<keyword evidence="3" id="KW-0560">Oxidoreductase</keyword>
<comment type="similarity">
    <text evidence="1">Belongs to the short-chain dehydrogenases/reductases (SDR) family.</text>
</comment>
<dbReference type="Gene3D" id="3.40.50.720">
    <property type="entry name" value="NAD(P)-binding Rossmann-like Domain"/>
    <property type="match status" value="1"/>
</dbReference>
<dbReference type="SUPFAM" id="SSF51735">
    <property type="entry name" value="NAD(P)-binding Rossmann-fold domains"/>
    <property type="match status" value="1"/>
</dbReference>
<evidence type="ECO:0000256" key="3">
    <source>
        <dbReference type="ARBA" id="ARBA00023002"/>
    </source>
</evidence>
<comment type="caution">
    <text evidence="4">The sequence shown here is derived from an EMBL/GenBank/DDBJ whole genome shotgun (WGS) entry which is preliminary data.</text>
</comment>
<proteinExistence type="inferred from homology"/>
<accession>A0AA39QYI6</accession>
<sequence length="339" mass="37034">MGFFQNPIPPTSQATDLTGQTIIVTGASAGLGYEASLQFLRLKASTLILAVRNIEKGKGARDAMLADSEVKCLNPKADVRVMRLDLVDFQSVCEFAGHVLEEVQDLHVLLLNAGINLAHFEKSPAGHEMLMQVNYLSNALLSLLLLPLLQKTSKSSRTRLQTPTITFVGSLAQAFNSLSRSNLHHHSSRILPYFSDPARYSRFSRYPDSKFFVALFVREMAKHVGNDDGDGPVAVTVNNVCPGTCDTKADDNLPFYLRIPMNMNRRLRARSVQEGARTLVFAATGVGMAGNGAYLADNVVSPLAPYAYTDAGIVFGQKLWKETVEMAVEVDRRAGDGIV</sequence>
<dbReference type="InterPro" id="IPR002347">
    <property type="entry name" value="SDR_fam"/>
</dbReference>
<dbReference type="PANTHER" id="PTHR24320">
    <property type="entry name" value="RETINOL DEHYDROGENASE"/>
    <property type="match status" value="1"/>
</dbReference>
<dbReference type="PANTHER" id="PTHR24320:SF252">
    <property type="entry name" value="DEHYDROGENASE_REDUCTASE FAMILY PROTEIN, PUTATIVE (AFU_ORTHOLOGUE AFUA_3G08550)-RELATED"/>
    <property type="match status" value="1"/>
</dbReference>
<evidence type="ECO:0000313" key="5">
    <source>
        <dbReference type="Proteomes" id="UP001166286"/>
    </source>
</evidence>
<dbReference type="PRINTS" id="PR00081">
    <property type="entry name" value="GDHRDH"/>
</dbReference>
<reference evidence="4" key="1">
    <citation type="submission" date="2023-03" db="EMBL/GenBank/DDBJ databases">
        <title>Complete genome of Cladonia borealis.</title>
        <authorList>
            <person name="Park H."/>
        </authorList>
    </citation>
    <scope>NUCLEOTIDE SEQUENCE</scope>
    <source>
        <strain evidence="4">ANT050790</strain>
    </source>
</reference>
<evidence type="ECO:0000313" key="4">
    <source>
        <dbReference type="EMBL" id="KAK0511597.1"/>
    </source>
</evidence>
<dbReference type="Pfam" id="PF00106">
    <property type="entry name" value="adh_short"/>
    <property type="match status" value="1"/>
</dbReference>
<keyword evidence="5" id="KW-1185">Reference proteome</keyword>
<protein>
    <recommendedName>
        <fullName evidence="6">Short-chain dehydrogenase/reductase</fullName>
    </recommendedName>
</protein>
<name>A0AA39QYI6_9LECA</name>
<evidence type="ECO:0008006" key="6">
    <source>
        <dbReference type="Google" id="ProtNLM"/>
    </source>
</evidence>
<evidence type="ECO:0000256" key="1">
    <source>
        <dbReference type="ARBA" id="ARBA00006484"/>
    </source>
</evidence>
<organism evidence="4 5">
    <name type="scientific">Cladonia borealis</name>
    <dbReference type="NCBI Taxonomy" id="184061"/>
    <lineage>
        <taxon>Eukaryota</taxon>
        <taxon>Fungi</taxon>
        <taxon>Dikarya</taxon>
        <taxon>Ascomycota</taxon>
        <taxon>Pezizomycotina</taxon>
        <taxon>Lecanoromycetes</taxon>
        <taxon>OSLEUM clade</taxon>
        <taxon>Lecanoromycetidae</taxon>
        <taxon>Lecanorales</taxon>
        <taxon>Lecanorineae</taxon>
        <taxon>Cladoniaceae</taxon>
        <taxon>Cladonia</taxon>
    </lineage>
</organism>
<dbReference type="AlphaFoldDB" id="A0AA39QYI6"/>